<feature type="signal peptide" evidence="2">
    <location>
        <begin position="1"/>
        <end position="28"/>
    </location>
</feature>
<gene>
    <name evidence="3" type="ORF">RD110_21005</name>
</gene>
<dbReference type="AlphaFoldDB" id="A0A1P8K056"/>
<evidence type="ECO:0000256" key="2">
    <source>
        <dbReference type="SAM" id="SignalP"/>
    </source>
</evidence>
<organism evidence="3 4">
    <name type="scientific">Rhodoferax koreensis</name>
    <dbReference type="NCBI Taxonomy" id="1842727"/>
    <lineage>
        <taxon>Bacteria</taxon>
        <taxon>Pseudomonadati</taxon>
        <taxon>Pseudomonadota</taxon>
        <taxon>Betaproteobacteria</taxon>
        <taxon>Burkholderiales</taxon>
        <taxon>Comamonadaceae</taxon>
        <taxon>Rhodoferax</taxon>
    </lineage>
</organism>
<evidence type="ECO:0008006" key="5">
    <source>
        <dbReference type="Google" id="ProtNLM"/>
    </source>
</evidence>
<protein>
    <recommendedName>
        <fullName evidence="5">LacI family transcriptional regulator</fullName>
    </recommendedName>
</protein>
<proteinExistence type="inferred from homology"/>
<dbReference type="OrthoDB" id="8628649at2"/>
<accession>A0A1P8K056</accession>
<dbReference type="InterPro" id="IPR005064">
    <property type="entry name" value="BUG"/>
</dbReference>
<dbReference type="Proteomes" id="UP000186609">
    <property type="component" value="Chromosome"/>
</dbReference>
<dbReference type="PIRSF" id="PIRSF017082">
    <property type="entry name" value="YflP"/>
    <property type="match status" value="1"/>
</dbReference>
<comment type="similarity">
    <text evidence="1">Belongs to the UPF0065 (bug) family.</text>
</comment>
<sequence length="330" mass="34490">MTASLHPRRRSILAALPALAALAGGAIAQSAAWPGRPVRIIVPFAAGGTVDIVSRLLAERLGASLGQPFIVENKPGAGGNLGTELVVRAPGDGYTLLISGSPSIAVNPHLYKGLAYDPITDLAHVALIATAPNLLVVHPALPVRSVAELVALARAKPDTLSFSSAGNGTSGHLAGELFKRQAQIEVQHAPFKGQADAITGVIRGDVAFAFVTLAGTLQQVQAGRLRAIAISSKTRSALAPEVPTVAQSGFPNFEALAWYSMEAPRTTPPEVVSHLVREVDKAMKEPAMREKLNALGAEPSFLAGPALLDFIRQDSARWGQVIRDANVTTN</sequence>
<evidence type="ECO:0000313" key="4">
    <source>
        <dbReference type="Proteomes" id="UP000186609"/>
    </source>
</evidence>
<dbReference type="PANTHER" id="PTHR42928">
    <property type="entry name" value="TRICARBOXYLATE-BINDING PROTEIN"/>
    <property type="match status" value="1"/>
</dbReference>
<feature type="chain" id="PRO_5012365518" description="LacI family transcriptional regulator" evidence="2">
    <location>
        <begin position="29"/>
        <end position="330"/>
    </location>
</feature>
<dbReference type="EMBL" id="CP019236">
    <property type="protein sequence ID" value="APW39389.1"/>
    <property type="molecule type" value="Genomic_DNA"/>
</dbReference>
<evidence type="ECO:0000313" key="3">
    <source>
        <dbReference type="EMBL" id="APW39389.1"/>
    </source>
</evidence>
<dbReference type="KEGG" id="rhy:RD110_21005"/>
<dbReference type="PANTHER" id="PTHR42928:SF5">
    <property type="entry name" value="BLR1237 PROTEIN"/>
    <property type="match status" value="1"/>
</dbReference>
<dbReference type="Gene3D" id="3.40.190.10">
    <property type="entry name" value="Periplasmic binding protein-like II"/>
    <property type="match status" value="1"/>
</dbReference>
<dbReference type="RefSeq" id="WP_076201736.1">
    <property type="nucleotide sequence ID" value="NZ_CP019236.1"/>
</dbReference>
<dbReference type="Pfam" id="PF03401">
    <property type="entry name" value="TctC"/>
    <property type="match status" value="1"/>
</dbReference>
<evidence type="ECO:0000256" key="1">
    <source>
        <dbReference type="ARBA" id="ARBA00006987"/>
    </source>
</evidence>
<reference evidence="3 4" key="1">
    <citation type="submission" date="2017-01" db="EMBL/GenBank/DDBJ databases">
        <authorList>
            <person name="Mah S.A."/>
            <person name="Swanson W.J."/>
            <person name="Moy G.W."/>
            <person name="Vacquier V.D."/>
        </authorList>
    </citation>
    <scope>NUCLEOTIDE SEQUENCE [LARGE SCALE GENOMIC DNA]</scope>
    <source>
        <strain evidence="3 4">DCY110</strain>
    </source>
</reference>
<dbReference type="CDD" id="cd13578">
    <property type="entry name" value="PBP2_Bug27"/>
    <property type="match status" value="1"/>
</dbReference>
<dbReference type="InterPro" id="IPR042100">
    <property type="entry name" value="Bug_dom1"/>
</dbReference>
<name>A0A1P8K056_9BURK</name>
<keyword evidence="2" id="KW-0732">Signal</keyword>
<dbReference type="STRING" id="1842727.RD110_21005"/>
<dbReference type="Gene3D" id="3.40.190.150">
    <property type="entry name" value="Bordetella uptake gene, domain 1"/>
    <property type="match status" value="1"/>
</dbReference>
<keyword evidence="4" id="KW-1185">Reference proteome</keyword>
<dbReference type="SUPFAM" id="SSF53850">
    <property type="entry name" value="Periplasmic binding protein-like II"/>
    <property type="match status" value="1"/>
</dbReference>